<reference evidence="5 6" key="1">
    <citation type="submission" date="2016-08" db="EMBL/GenBank/DDBJ databases">
        <authorList>
            <person name="Seilhamer J.J."/>
        </authorList>
    </citation>
    <scope>NUCLEOTIDE SEQUENCE [LARGE SCALE GENOMIC DNA]</scope>
    <source>
        <strain evidence="5 6">CCBAU 10071</strain>
    </source>
</reference>
<evidence type="ECO:0000313" key="5">
    <source>
        <dbReference type="EMBL" id="SCB28052.1"/>
    </source>
</evidence>
<keyword evidence="2 5" id="KW-0238">DNA-binding</keyword>
<proteinExistence type="predicted"/>
<evidence type="ECO:0000259" key="4">
    <source>
        <dbReference type="PROSITE" id="PS01124"/>
    </source>
</evidence>
<dbReference type="AlphaFoldDB" id="A0A1C3VJU6"/>
<protein>
    <submittedName>
        <fullName evidence="5">AraC-type DNA-binding protein</fullName>
    </submittedName>
</protein>
<keyword evidence="1" id="KW-0805">Transcription regulation</keyword>
<feature type="domain" description="HTH araC/xylS-type" evidence="4">
    <location>
        <begin position="234"/>
        <end position="331"/>
    </location>
</feature>
<keyword evidence="3" id="KW-0804">Transcription</keyword>
<dbReference type="EMBL" id="FMAE01000004">
    <property type="protein sequence ID" value="SCB28052.1"/>
    <property type="molecule type" value="Genomic_DNA"/>
</dbReference>
<accession>A0A1C3VJU6</accession>
<evidence type="ECO:0000256" key="2">
    <source>
        <dbReference type="ARBA" id="ARBA00023125"/>
    </source>
</evidence>
<name>A0A1C3VJU6_9BRAD</name>
<dbReference type="SMART" id="SM00342">
    <property type="entry name" value="HTH_ARAC"/>
    <property type="match status" value="1"/>
</dbReference>
<dbReference type="InterPro" id="IPR009057">
    <property type="entry name" value="Homeodomain-like_sf"/>
</dbReference>
<evidence type="ECO:0000256" key="3">
    <source>
        <dbReference type="ARBA" id="ARBA00023163"/>
    </source>
</evidence>
<dbReference type="Proteomes" id="UP000183174">
    <property type="component" value="Unassembled WGS sequence"/>
</dbReference>
<dbReference type="InterPro" id="IPR018060">
    <property type="entry name" value="HTH_AraC"/>
</dbReference>
<dbReference type="Pfam" id="PF12833">
    <property type="entry name" value="HTH_18"/>
    <property type="match status" value="1"/>
</dbReference>
<dbReference type="PROSITE" id="PS01124">
    <property type="entry name" value="HTH_ARAC_FAMILY_2"/>
    <property type="match status" value="1"/>
</dbReference>
<dbReference type="GO" id="GO:0003700">
    <property type="term" value="F:DNA-binding transcription factor activity"/>
    <property type="evidence" value="ECO:0007669"/>
    <property type="project" value="InterPro"/>
</dbReference>
<evidence type="ECO:0000256" key="1">
    <source>
        <dbReference type="ARBA" id="ARBA00023015"/>
    </source>
</evidence>
<organism evidence="5 6">
    <name type="scientific">Bradyrhizobium yuanmingense</name>
    <dbReference type="NCBI Taxonomy" id="108015"/>
    <lineage>
        <taxon>Bacteria</taxon>
        <taxon>Pseudomonadati</taxon>
        <taxon>Pseudomonadota</taxon>
        <taxon>Alphaproteobacteria</taxon>
        <taxon>Hyphomicrobiales</taxon>
        <taxon>Nitrobacteraceae</taxon>
        <taxon>Bradyrhizobium</taxon>
    </lineage>
</organism>
<dbReference type="PANTHER" id="PTHR47894">
    <property type="entry name" value="HTH-TYPE TRANSCRIPTIONAL REGULATOR GADX"/>
    <property type="match status" value="1"/>
</dbReference>
<dbReference type="GO" id="GO:0005829">
    <property type="term" value="C:cytosol"/>
    <property type="evidence" value="ECO:0007669"/>
    <property type="project" value="TreeGrafter"/>
</dbReference>
<dbReference type="Pfam" id="PF12625">
    <property type="entry name" value="Arabinose_bd"/>
    <property type="match status" value="1"/>
</dbReference>
<dbReference type="InterPro" id="IPR032687">
    <property type="entry name" value="AraC-type_N"/>
</dbReference>
<sequence>MPPSALRDTAVGHGLQALIEELGALGIDAEKLRRAAGLRSLGGTLTQAQRLAVLTAAHELTQDPLLALRAGKRQRVHHFGVYGFALATSPTFGDAFAFGHQHVEFAGAVLRITLRREGDRVVMQSWNPRSLRGLLPFVAEFWRASMVTLKGEILQDHFPSTLMRFPYPRPAHWRAYAELFQCPLEFESETMEWHFDAAVFSRPCPNASSLTANICRDFCEGLIVGADGESSLLRELRSYFLGNSGRRCTADEAAAALGLSRRTLFRRLAQDGTAFQDLLDQTRASLACEYLENTHISVSEIAERCGFGDEANFRRAFTRWRTITPSAWRRSRRNDEHASVSRLSSTAPLAAS</sequence>
<dbReference type="Gene3D" id="1.10.10.60">
    <property type="entry name" value="Homeodomain-like"/>
    <property type="match status" value="1"/>
</dbReference>
<dbReference type="PANTHER" id="PTHR47894:SF1">
    <property type="entry name" value="HTH-TYPE TRANSCRIPTIONAL REGULATOR VQSM"/>
    <property type="match status" value="1"/>
</dbReference>
<dbReference type="SUPFAM" id="SSF46689">
    <property type="entry name" value="Homeodomain-like"/>
    <property type="match status" value="1"/>
</dbReference>
<evidence type="ECO:0000313" key="6">
    <source>
        <dbReference type="Proteomes" id="UP000183174"/>
    </source>
</evidence>
<gene>
    <name evidence="5" type="ORF">GA0061099_1004108</name>
</gene>
<dbReference type="GO" id="GO:0000976">
    <property type="term" value="F:transcription cis-regulatory region binding"/>
    <property type="evidence" value="ECO:0007669"/>
    <property type="project" value="TreeGrafter"/>
</dbReference>